<dbReference type="OrthoDB" id="9634452at2759"/>
<evidence type="ECO:0000313" key="3">
    <source>
        <dbReference type="Proteomes" id="UP000694564"/>
    </source>
</evidence>
<feature type="region of interest" description="Disordered" evidence="1">
    <location>
        <begin position="1"/>
        <end position="48"/>
    </location>
</feature>
<reference evidence="2" key="2">
    <citation type="submission" date="2025-09" db="UniProtKB">
        <authorList>
            <consortium name="Ensembl"/>
        </authorList>
    </citation>
    <scope>IDENTIFICATION</scope>
</reference>
<dbReference type="Proteomes" id="UP000694564">
    <property type="component" value="Chromosome 12"/>
</dbReference>
<dbReference type="AlphaFoldDB" id="A0A8D2DT83"/>
<evidence type="ECO:0000256" key="1">
    <source>
        <dbReference type="SAM" id="MobiDB-lite"/>
    </source>
</evidence>
<proteinExistence type="predicted"/>
<feature type="compositionally biased region" description="Gly residues" evidence="1">
    <location>
        <begin position="1"/>
        <end position="11"/>
    </location>
</feature>
<protein>
    <submittedName>
        <fullName evidence="2">Chromosome 1 open reading frame 202</fullName>
    </submittedName>
</protein>
<keyword evidence="3" id="KW-1185">Reference proteome</keyword>
<evidence type="ECO:0000313" key="2">
    <source>
        <dbReference type="Ensembl" id="ENSSVLP00005029310.1"/>
    </source>
</evidence>
<feature type="region of interest" description="Disordered" evidence="1">
    <location>
        <begin position="67"/>
        <end position="87"/>
    </location>
</feature>
<dbReference type="Ensembl" id="ENSSVLT00005032559.1">
    <property type="protein sequence ID" value="ENSSVLP00005029310.1"/>
    <property type="gene ID" value="ENSSVLG00005023149.1"/>
</dbReference>
<dbReference type="GeneTree" id="ENSGT00910000147125"/>
<sequence>MADEGPGGSLRGGLQHALLQKIVRPKRGGPQRGEPEAVGRRASSSDGGACSGCWCWRRLFRRAVTRGPRRKKSKYARPGKAAPERGLWGHPSLQRLLQRLATWRRRYLRRGERPERLEEIPLLAAAGRGRPQDSPAAPSGAVAARRDRGGSSIFQSVQCPQDLFFFLPQDAEFSAHIYVS</sequence>
<name>A0A8D2DT83_SCIVU</name>
<feature type="compositionally biased region" description="Basic residues" evidence="1">
    <location>
        <begin position="67"/>
        <end position="77"/>
    </location>
</feature>
<organism evidence="2 3">
    <name type="scientific">Sciurus vulgaris</name>
    <name type="common">Eurasian red squirrel</name>
    <dbReference type="NCBI Taxonomy" id="55149"/>
    <lineage>
        <taxon>Eukaryota</taxon>
        <taxon>Metazoa</taxon>
        <taxon>Chordata</taxon>
        <taxon>Craniata</taxon>
        <taxon>Vertebrata</taxon>
        <taxon>Euteleostomi</taxon>
        <taxon>Mammalia</taxon>
        <taxon>Eutheria</taxon>
        <taxon>Euarchontoglires</taxon>
        <taxon>Glires</taxon>
        <taxon>Rodentia</taxon>
        <taxon>Sciuromorpha</taxon>
        <taxon>Sciuridae</taxon>
        <taxon>Sciurinae</taxon>
        <taxon>Sciurini</taxon>
        <taxon>Sciurus</taxon>
    </lineage>
</organism>
<reference evidence="2" key="1">
    <citation type="submission" date="2025-08" db="UniProtKB">
        <authorList>
            <consortium name="Ensembl"/>
        </authorList>
    </citation>
    <scope>IDENTIFICATION</scope>
</reference>
<accession>A0A8D2DT83</accession>
<gene>
    <name evidence="2" type="primary">C1orf202</name>
</gene>